<dbReference type="EMBL" id="CANTFL010000174">
    <property type="protein sequence ID" value="CAI5717210.1"/>
    <property type="molecule type" value="Genomic_DNA"/>
</dbReference>
<name>A0AAV0T9F8_HYABA</name>
<protein>
    <submittedName>
        <fullName evidence="1">Uncharacterized protein</fullName>
    </submittedName>
</protein>
<dbReference type="AlphaFoldDB" id="A0AAV0T9F8"/>
<keyword evidence="2" id="KW-1185">Reference proteome</keyword>
<reference evidence="1" key="1">
    <citation type="submission" date="2022-12" db="EMBL/GenBank/DDBJ databases">
        <authorList>
            <person name="Webb A."/>
        </authorList>
    </citation>
    <scope>NUCLEOTIDE SEQUENCE</scope>
    <source>
        <strain evidence="1">Hp1</strain>
    </source>
</reference>
<gene>
    <name evidence="1" type="ORF">HBR001_LOCUS1773</name>
</gene>
<evidence type="ECO:0000313" key="2">
    <source>
        <dbReference type="Proteomes" id="UP001162031"/>
    </source>
</evidence>
<dbReference type="Proteomes" id="UP001162031">
    <property type="component" value="Unassembled WGS sequence"/>
</dbReference>
<proteinExistence type="predicted"/>
<accession>A0AAV0T9F8</accession>
<evidence type="ECO:0000313" key="1">
    <source>
        <dbReference type="EMBL" id="CAI5717210.1"/>
    </source>
</evidence>
<comment type="caution">
    <text evidence="1">The sequence shown here is derived from an EMBL/GenBank/DDBJ whole genome shotgun (WGS) entry which is preliminary data.</text>
</comment>
<organism evidence="1 2">
    <name type="scientific">Hyaloperonospora brassicae</name>
    <name type="common">Brassica downy mildew</name>
    <name type="synonym">Peronospora brassicae</name>
    <dbReference type="NCBI Taxonomy" id="162125"/>
    <lineage>
        <taxon>Eukaryota</taxon>
        <taxon>Sar</taxon>
        <taxon>Stramenopiles</taxon>
        <taxon>Oomycota</taxon>
        <taxon>Peronosporomycetes</taxon>
        <taxon>Peronosporales</taxon>
        <taxon>Peronosporaceae</taxon>
        <taxon>Hyaloperonospora</taxon>
    </lineage>
</organism>
<sequence length="179" mass="20535">MFPASKVTRATWRARDEAAELARIKRESAEKAEKTGNELIIKFAGKAETADDELTFAEKAEKTGKELTIKFEDMMDRRTKNEESIDTFIASQDYDDLIVLIHEANKEIPLEYAIQPLSFIMSKLSQNDQKILIEAAHGSAEPDIRELGWNLFRIYIRQHYNHSGDLKVIEPPKDKVPRT</sequence>